<name>A0AAE0VC87_9TELE</name>
<sequence length="150" mass="16700">TEPQSGRCTRTDRERTPSPVCRRERPTGATITTEEPYMAELVMVKSCLAELVSTVSFYLNSERSGAQVVEESFLKDLPKLSEQVARELDGELTLVELHKVLKGMENGRAPGKSGVSVGESERVWGESGGEYERVWGEYEGVWRESEESLG</sequence>
<keyword evidence="3" id="KW-1185">Reference proteome</keyword>
<dbReference type="AlphaFoldDB" id="A0AAE0VC87"/>
<organism evidence="2 3">
    <name type="scientific">Hemibagrus guttatus</name>
    <dbReference type="NCBI Taxonomy" id="175788"/>
    <lineage>
        <taxon>Eukaryota</taxon>
        <taxon>Metazoa</taxon>
        <taxon>Chordata</taxon>
        <taxon>Craniata</taxon>
        <taxon>Vertebrata</taxon>
        <taxon>Euteleostomi</taxon>
        <taxon>Actinopterygii</taxon>
        <taxon>Neopterygii</taxon>
        <taxon>Teleostei</taxon>
        <taxon>Ostariophysi</taxon>
        <taxon>Siluriformes</taxon>
        <taxon>Bagridae</taxon>
        <taxon>Hemibagrus</taxon>
    </lineage>
</organism>
<feature type="region of interest" description="Disordered" evidence="1">
    <location>
        <begin position="1"/>
        <end position="29"/>
    </location>
</feature>
<dbReference type="EMBL" id="JAUCMX010000004">
    <property type="protein sequence ID" value="KAK3548945.1"/>
    <property type="molecule type" value="Genomic_DNA"/>
</dbReference>
<feature type="compositionally biased region" description="Basic and acidic residues" evidence="1">
    <location>
        <begin position="9"/>
        <end position="26"/>
    </location>
</feature>
<evidence type="ECO:0000256" key="1">
    <source>
        <dbReference type="SAM" id="MobiDB-lite"/>
    </source>
</evidence>
<proteinExistence type="predicted"/>
<evidence type="ECO:0000313" key="3">
    <source>
        <dbReference type="Proteomes" id="UP001274896"/>
    </source>
</evidence>
<protein>
    <submittedName>
        <fullName evidence="2">Uncharacterized protein</fullName>
    </submittedName>
</protein>
<gene>
    <name evidence="2" type="ORF">QTP70_021668</name>
</gene>
<feature type="non-terminal residue" evidence="2">
    <location>
        <position position="150"/>
    </location>
</feature>
<accession>A0AAE0VC87</accession>
<dbReference type="Proteomes" id="UP001274896">
    <property type="component" value="Unassembled WGS sequence"/>
</dbReference>
<comment type="caution">
    <text evidence="2">The sequence shown here is derived from an EMBL/GenBank/DDBJ whole genome shotgun (WGS) entry which is preliminary data.</text>
</comment>
<evidence type="ECO:0000313" key="2">
    <source>
        <dbReference type="EMBL" id="KAK3548945.1"/>
    </source>
</evidence>
<reference evidence="2" key="1">
    <citation type="submission" date="2023-06" db="EMBL/GenBank/DDBJ databases">
        <title>Male Hemibagrus guttatus genome.</title>
        <authorList>
            <person name="Bian C."/>
        </authorList>
    </citation>
    <scope>NUCLEOTIDE SEQUENCE</scope>
    <source>
        <strain evidence="2">Male_cb2023</strain>
        <tissue evidence="2">Muscle</tissue>
    </source>
</reference>